<dbReference type="Proteomes" id="UP001443914">
    <property type="component" value="Unassembled WGS sequence"/>
</dbReference>
<feature type="region of interest" description="Disordered" evidence="6">
    <location>
        <begin position="212"/>
        <end position="231"/>
    </location>
</feature>
<keyword evidence="10" id="KW-1185">Reference proteome</keyword>
<evidence type="ECO:0000256" key="1">
    <source>
        <dbReference type="ARBA" id="ARBA00004167"/>
    </source>
</evidence>
<evidence type="ECO:0000256" key="7">
    <source>
        <dbReference type="SAM" id="Phobius"/>
    </source>
</evidence>
<comment type="caution">
    <text evidence="9">The sequence shown here is derived from an EMBL/GenBank/DDBJ whole genome shotgun (WGS) entry which is preliminary data.</text>
</comment>
<dbReference type="Pfam" id="PF04576">
    <property type="entry name" value="Zein-binding"/>
    <property type="match status" value="1"/>
</dbReference>
<feature type="compositionally biased region" description="Acidic residues" evidence="6">
    <location>
        <begin position="213"/>
        <end position="231"/>
    </location>
</feature>
<evidence type="ECO:0000259" key="8">
    <source>
        <dbReference type="PROSITE" id="PS51775"/>
    </source>
</evidence>
<feature type="region of interest" description="Disordered" evidence="6">
    <location>
        <begin position="717"/>
        <end position="736"/>
    </location>
</feature>
<evidence type="ECO:0000256" key="5">
    <source>
        <dbReference type="SAM" id="Coils"/>
    </source>
</evidence>
<name>A0AAW1MSL6_SAPOF</name>
<keyword evidence="5" id="KW-0175">Coiled coil</keyword>
<evidence type="ECO:0000313" key="10">
    <source>
        <dbReference type="Proteomes" id="UP001443914"/>
    </source>
</evidence>
<gene>
    <name evidence="9" type="ORF">RND81_02G013500</name>
</gene>
<comment type="subcellular location">
    <subcellularLocation>
        <location evidence="1">Membrane</location>
        <topology evidence="1">Single-pass membrane protein</topology>
    </subcellularLocation>
</comment>
<dbReference type="PANTHER" id="PTHR31448:SF3">
    <property type="entry name" value="MYOSIN-BINDING PROTEIN 2"/>
    <property type="match status" value="1"/>
</dbReference>
<evidence type="ECO:0000256" key="3">
    <source>
        <dbReference type="ARBA" id="ARBA00022989"/>
    </source>
</evidence>
<organism evidence="9 10">
    <name type="scientific">Saponaria officinalis</name>
    <name type="common">Common soapwort</name>
    <name type="synonym">Lychnis saponaria</name>
    <dbReference type="NCBI Taxonomy" id="3572"/>
    <lineage>
        <taxon>Eukaryota</taxon>
        <taxon>Viridiplantae</taxon>
        <taxon>Streptophyta</taxon>
        <taxon>Embryophyta</taxon>
        <taxon>Tracheophyta</taxon>
        <taxon>Spermatophyta</taxon>
        <taxon>Magnoliopsida</taxon>
        <taxon>eudicotyledons</taxon>
        <taxon>Gunneridae</taxon>
        <taxon>Pentapetalae</taxon>
        <taxon>Caryophyllales</taxon>
        <taxon>Caryophyllaceae</taxon>
        <taxon>Caryophylleae</taxon>
        <taxon>Saponaria</taxon>
    </lineage>
</organism>
<proteinExistence type="predicted"/>
<reference evidence="9" key="1">
    <citation type="submission" date="2024-03" db="EMBL/GenBank/DDBJ databases">
        <title>WGS assembly of Saponaria officinalis var. Norfolk2.</title>
        <authorList>
            <person name="Jenkins J."/>
            <person name="Shu S."/>
            <person name="Grimwood J."/>
            <person name="Barry K."/>
            <person name="Goodstein D."/>
            <person name="Schmutz J."/>
            <person name="Leebens-Mack J."/>
            <person name="Osbourn A."/>
        </authorList>
    </citation>
    <scope>NUCLEOTIDE SEQUENCE [LARGE SCALE GENOMIC DNA]</scope>
    <source>
        <strain evidence="9">JIC</strain>
    </source>
</reference>
<dbReference type="PROSITE" id="PS51775">
    <property type="entry name" value="GTD_BINDING"/>
    <property type="match status" value="1"/>
</dbReference>
<sequence>METTKFTNMLNKKTNKITKILKYIFLEWTLIFLLLINSLFSYLILKFALYFGLKPPCLFCSRVDHVINSQKNNQNIISSYTKLICEQHASEISNFGYCSLHRKLVEFKNLCDDCSSISDKKRAFCDDTNEGPLFKWMNEIGIVEEFEDEVIKKCSCCDLIINNNHKKVCDSSYFDYMANLITENELNGCYPDEENRDLIKFDQFDSGYHVLDDVDDDDHDDHDGDDDDGDGDFVFEAEKEPLLSKIDDNINNNNDNNQQHLEFYVDHDDYRLIPVEIVGKSVKIESKSEEIGEKYEMIETLVEEICGEDVDFVIEKDELLGCCKNLPSIQEEEEGEGEILVSVAAEVAVEAAEVVEEVAEVVEEEVVESTTHVLKEMVENGVHSASAADYREEMECYLSKDECVTNEVSIEVSEHPTTINDNGVCEVSNRSVQLSLPSSDDNDAEIDAEKENGVDTSNNEIEEDKIPDTPNSTETLNMQIPEKVRSLGTWGSVIADDEIDAEEENRIDTSNNEIEEDEIPDTPNSSETLDMEIPENVRILGTWGSVTEESVDGNSIKGDQNDCADAATLIKKLKTEVEAERKTLRALYKELEEERNAAAVAANQTLAMINRLQEEKTAMQMEAIQYQRMMEEQSEYDQEALQMMNELMVKREKEKLELEKEIEVYRKKLSDFEEREKMRILSRRMEGSLRSRNSSASCSFGEESDGLSVDLNHHEVKDHEEDGCGGGENGNQDTPVDSVLNLQESLGCFEDERQSILEQLKVLEEKLFTLAEEEEDEDDEDNPENTGRFEELYEENDGENGVTHVNGKHEEGWLNGSMPKRLLPLFDEVELSSSPDQTFVNKSSSITKFELEKKRLAIEEEVDHVYERLHALEADREFLKHCVGSLRKGDKGLDLLQEILQHLRDLKNVELQVMKNSV</sequence>
<feature type="transmembrane region" description="Helical" evidence="7">
    <location>
        <begin position="20"/>
        <end position="53"/>
    </location>
</feature>
<dbReference type="AlphaFoldDB" id="A0AAW1MSL6"/>
<dbReference type="InterPro" id="IPR007656">
    <property type="entry name" value="GTD-bd"/>
</dbReference>
<evidence type="ECO:0000313" key="9">
    <source>
        <dbReference type="EMBL" id="KAK9747759.1"/>
    </source>
</evidence>
<accession>A0AAW1MSL6</accession>
<keyword evidence="4 7" id="KW-0472">Membrane</keyword>
<dbReference type="EMBL" id="JBDFQZ010000002">
    <property type="protein sequence ID" value="KAK9747759.1"/>
    <property type="molecule type" value="Genomic_DNA"/>
</dbReference>
<evidence type="ECO:0000256" key="6">
    <source>
        <dbReference type="SAM" id="MobiDB-lite"/>
    </source>
</evidence>
<dbReference type="GO" id="GO:0080115">
    <property type="term" value="F:myosin XI tail binding"/>
    <property type="evidence" value="ECO:0007669"/>
    <property type="project" value="UniProtKB-ARBA"/>
</dbReference>
<protein>
    <recommendedName>
        <fullName evidence="8">GTD-binding domain-containing protein</fullName>
    </recommendedName>
</protein>
<feature type="domain" description="GTD-binding" evidence="8">
    <location>
        <begin position="568"/>
        <end position="666"/>
    </location>
</feature>
<dbReference type="PANTHER" id="PTHR31448">
    <property type="entry name" value="MYOSIN-BINDING PROTEIN 2"/>
    <property type="match status" value="1"/>
</dbReference>
<feature type="coiled-coil region" evidence="5">
    <location>
        <begin position="746"/>
        <end position="780"/>
    </location>
</feature>
<keyword evidence="3 7" id="KW-1133">Transmembrane helix</keyword>
<dbReference type="InterPro" id="IPR039306">
    <property type="entry name" value="MYOB"/>
</dbReference>
<dbReference type="GO" id="GO:0016020">
    <property type="term" value="C:membrane"/>
    <property type="evidence" value="ECO:0007669"/>
    <property type="project" value="UniProtKB-SubCell"/>
</dbReference>
<feature type="coiled-coil region" evidence="5">
    <location>
        <begin position="570"/>
        <end position="675"/>
    </location>
</feature>
<keyword evidence="2 7" id="KW-0812">Transmembrane</keyword>
<evidence type="ECO:0000256" key="4">
    <source>
        <dbReference type="ARBA" id="ARBA00023136"/>
    </source>
</evidence>
<evidence type="ECO:0000256" key="2">
    <source>
        <dbReference type="ARBA" id="ARBA00022692"/>
    </source>
</evidence>